<keyword evidence="4" id="KW-1185">Reference proteome</keyword>
<feature type="transmembrane region" description="Helical" evidence="2">
    <location>
        <begin position="41"/>
        <end position="60"/>
    </location>
</feature>
<feature type="compositionally biased region" description="Basic residues" evidence="1">
    <location>
        <begin position="190"/>
        <end position="204"/>
    </location>
</feature>
<accession>A0AAV5SW32</accession>
<organism evidence="3 4">
    <name type="scientific">Pristionchus entomophagus</name>
    <dbReference type="NCBI Taxonomy" id="358040"/>
    <lineage>
        <taxon>Eukaryota</taxon>
        <taxon>Metazoa</taxon>
        <taxon>Ecdysozoa</taxon>
        <taxon>Nematoda</taxon>
        <taxon>Chromadorea</taxon>
        <taxon>Rhabditida</taxon>
        <taxon>Rhabditina</taxon>
        <taxon>Diplogasteromorpha</taxon>
        <taxon>Diplogasteroidea</taxon>
        <taxon>Neodiplogasteridae</taxon>
        <taxon>Pristionchus</taxon>
    </lineage>
</organism>
<keyword evidence="2" id="KW-0472">Membrane</keyword>
<reference evidence="3" key="1">
    <citation type="submission" date="2023-10" db="EMBL/GenBank/DDBJ databases">
        <title>Genome assembly of Pristionchus species.</title>
        <authorList>
            <person name="Yoshida K."/>
            <person name="Sommer R.J."/>
        </authorList>
    </citation>
    <scope>NUCLEOTIDE SEQUENCE</scope>
    <source>
        <strain evidence="3">RS0144</strain>
    </source>
</reference>
<keyword evidence="2" id="KW-1133">Transmembrane helix</keyword>
<evidence type="ECO:0000256" key="1">
    <source>
        <dbReference type="SAM" id="MobiDB-lite"/>
    </source>
</evidence>
<feature type="region of interest" description="Disordered" evidence="1">
    <location>
        <begin position="67"/>
        <end position="314"/>
    </location>
</feature>
<feature type="compositionally biased region" description="Polar residues" evidence="1">
    <location>
        <begin position="238"/>
        <end position="253"/>
    </location>
</feature>
<feature type="compositionally biased region" description="Polar residues" evidence="1">
    <location>
        <begin position="73"/>
        <end position="105"/>
    </location>
</feature>
<name>A0AAV5SW32_9BILA</name>
<sequence length="314" mass="35629">INNSNATFIPPSSTFIILSLPLSVWSLPSLSLFKILTPLDVLTLVVSWTMVPLLLLFLCMGKKPKRELETGRDCNTNRTPSTNTPDTIVTITIQPQPGAGQTSPVDTPPRPIPSHTGNTMRTSEDQNDDKASVKEEKKEMEMNKDTKKEEKEKDTERTLNTPPRKWNDDKGSTKKTPNPYLQKKYGTKSPKAKSNKSVKSKSHKTATTPKLLISGKEVEEKASAWPVRPNWSEAVPESQLNDDLSDFALTNKTDPNEMKTKDETKKSSAFLDEIKKEMNKEEKKEENKEEKKDERKEENEEVKKSEKEEKKEEK</sequence>
<evidence type="ECO:0000313" key="3">
    <source>
        <dbReference type="EMBL" id="GMS84285.1"/>
    </source>
</evidence>
<proteinExistence type="predicted"/>
<keyword evidence="2" id="KW-0812">Transmembrane</keyword>
<dbReference type="Proteomes" id="UP001432027">
    <property type="component" value="Unassembled WGS sequence"/>
</dbReference>
<protein>
    <submittedName>
        <fullName evidence="3">Uncharacterized protein</fullName>
    </submittedName>
</protein>
<evidence type="ECO:0000313" key="4">
    <source>
        <dbReference type="Proteomes" id="UP001432027"/>
    </source>
</evidence>
<feature type="compositionally biased region" description="Basic and acidic residues" evidence="1">
    <location>
        <begin position="122"/>
        <end position="157"/>
    </location>
</feature>
<feature type="transmembrane region" description="Helical" evidence="2">
    <location>
        <begin position="12"/>
        <end position="35"/>
    </location>
</feature>
<dbReference type="AlphaFoldDB" id="A0AAV5SW32"/>
<feature type="compositionally biased region" description="Basic and acidic residues" evidence="1">
    <location>
        <begin position="254"/>
        <end position="314"/>
    </location>
</feature>
<gene>
    <name evidence="3" type="ORF">PENTCL1PPCAC_6460</name>
</gene>
<feature type="non-terminal residue" evidence="3">
    <location>
        <position position="314"/>
    </location>
</feature>
<comment type="caution">
    <text evidence="3">The sequence shown here is derived from an EMBL/GenBank/DDBJ whole genome shotgun (WGS) entry which is preliminary data.</text>
</comment>
<dbReference type="EMBL" id="BTSX01000002">
    <property type="protein sequence ID" value="GMS84285.1"/>
    <property type="molecule type" value="Genomic_DNA"/>
</dbReference>
<feature type="non-terminal residue" evidence="3">
    <location>
        <position position="1"/>
    </location>
</feature>
<evidence type="ECO:0000256" key="2">
    <source>
        <dbReference type="SAM" id="Phobius"/>
    </source>
</evidence>